<feature type="transmembrane region" description="Helical" evidence="1">
    <location>
        <begin position="46"/>
        <end position="65"/>
    </location>
</feature>
<proteinExistence type="predicted"/>
<keyword evidence="1" id="KW-0812">Transmembrane</keyword>
<sequence length="75" mass="8711">MSTNQINQNIFRFILLRGVLGWGIPTAIVFQLIMHFTGDRNFFDGLISSLIIFPITGIFFGYFLWKAKSRKLLKQ</sequence>
<dbReference type="RefSeq" id="WP_309039016.1">
    <property type="nucleotide sequence ID" value="NZ_JAVIFY010000006.1"/>
</dbReference>
<comment type="caution">
    <text evidence="2">The sequence shown here is derived from an EMBL/GenBank/DDBJ whole genome shotgun (WGS) entry which is preliminary data.</text>
</comment>
<organism evidence="2 3">
    <name type="scientific">Pseudoalteromonas haloplanktis</name>
    <name type="common">Alteromonas haloplanktis</name>
    <dbReference type="NCBI Taxonomy" id="228"/>
    <lineage>
        <taxon>Bacteria</taxon>
        <taxon>Pseudomonadati</taxon>
        <taxon>Pseudomonadota</taxon>
        <taxon>Gammaproteobacteria</taxon>
        <taxon>Alteromonadales</taxon>
        <taxon>Pseudoalteromonadaceae</taxon>
        <taxon>Pseudoalteromonas</taxon>
    </lineage>
</organism>
<keyword evidence="1" id="KW-0472">Membrane</keyword>
<evidence type="ECO:0000256" key="1">
    <source>
        <dbReference type="SAM" id="Phobius"/>
    </source>
</evidence>
<evidence type="ECO:0000313" key="3">
    <source>
        <dbReference type="Proteomes" id="UP001226574"/>
    </source>
</evidence>
<dbReference type="Proteomes" id="UP001226574">
    <property type="component" value="Unassembled WGS sequence"/>
</dbReference>
<feature type="transmembrane region" description="Helical" evidence="1">
    <location>
        <begin position="12"/>
        <end position="34"/>
    </location>
</feature>
<accession>A0ABU1BEN0</accession>
<evidence type="ECO:0000313" key="2">
    <source>
        <dbReference type="EMBL" id="MDQ9092052.1"/>
    </source>
</evidence>
<reference evidence="2 3" key="1">
    <citation type="submission" date="2023-08" db="EMBL/GenBank/DDBJ databases">
        <title>Pseudoalteromonas haloplanktis LL1 genome.</title>
        <authorList>
            <person name="Wu S."/>
        </authorList>
    </citation>
    <scope>NUCLEOTIDE SEQUENCE [LARGE SCALE GENOMIC DNA]</scope>
    <source>
        <strain evidence="2 3">LL1</strain>
    </source>
</reference>
<name>A0ABU1BEN0_PSEHA</name>
<keyword evidence="3" id="KW-1185">Reference proteome</keyword>
<gene>
    <name evidence="2" type="ORF">RC083_10665</name>
</gene>
<dbReference type="EMBL" id="JAVIFY010000006">
    <property type="protein sequence ID" value="MDQ9092052.1"/>
    <property type="molecule type" value="Genomic_DNA"/>
</dbReference>
<keyword evidence="1" id="KW-1133">Transmembrane helix</keyword>
<protein>
    <submittedName>
        <fullName evidence="2">Uncharacterized protein</fullName>
    </submittedName>
</protein>